<gene>
    <name evidence="16" type="primary">ATPase 8</name>
    <name evidence="17" type="synonym">ATP8</name>
</gene>
<dbReference type="GO" id="GO:0015078">
    <property type="term" value="F:proton transmembrane transporter activity"/>
    <property type="evidence" value="ECO:0007669"/>
    <property type="project" value="InterPro"/>
</dbReference>
<dbReference type="InterPro" id="IPR001421">
    <property type="entry name" value="ATP8_metazoa"/>
</dbReference>
<keyword evidence="6 14" id="KW-0375">Hydrogen ion transport</keyword>
<keyword evidence="3 14" id="KW-0813">Transport</keyword>
<reference evidence="17" key="2">
    <citation type="submission" date="2018-12" db="EMBL/GenBank/DDBJ databases">
        <authorList>
            <person name="Fang M."/>
            <person name="Liu Y."/>
        </authorList>
    </citation>
    <scope>NUCLEOTIDE SEQUENCE</scope>
</reference>
<protein>
    <recommendedName>
        <fullName evidence="14">ATP synthase complex subunit 8</fullName>
    </recommendedName>
</protein>
<name>A0A0K2SET4_9TELE</name>
<proteinExistence type="inferred from homology"/>
<dbReference type="EMBL" id="MK263671">
    <property type="protein sequence ID" value="QIA91278.1"/>
    <property type="molecule type" value="Genomic_DNA"/>
</dbReference>
<evidence type="ECO:0000256" key="5">
    <source>
        <dbReference type="ARBA" id="ARBA00022692"/>
    </source>
</evidence>
<accession>A0A0K2SET4</accession>
<dbReference type="Pfam" id="PF00895">
    <property type="entry name" value="ATP-synt_8"/>
    <property type="match status" value="1"/>
</dbReference>
<evidence type="ECO:0000256" key="3">
    <source>
        <dbReference type="ARBA" id="ARBA00022448"/>
    </source>
</evidence>
<evidence type="ECO:0000256" key="13">
    <source>
        <dbReference type="ARBA" id="ARBA00064647"/>
    </source>
</evidence>
<evidence type="ECO:0000256" key="15">
    <source>
        <dbReference type="SAM" id="Phobius"/>
    </source>
</evidence>
<dbReference type="GO" id="GO:0045259">
    <property type="term" value="C:proton-transporting ATP synthase complex"/>
    <property type="evidence" value="ECO:0007669"/>
    <property type="project" value="UniProtKB-KW"/>
</dbReference>
<reference evidence="16" key="1">
    <citation type="submission" date="2015-08" db="EMBL/GenBank/DDBJ databases">
        <title>Complete DNA Sequence of Pseudomonas syringae pv. actinidiae, the Causal Agent of Kiwifruit Canker Disease.</title>
        <authorList>
            <person name="Rikkerink E.H.A."/>
            <person name="Fineran P.C."/>
        </authorList>
    </citation>
    <scope>NUCLEOTIDE SEQUENCE</scope>
    <source>
        <tissue evidence="16">Fin ray</tissue>
    </source>
</reference>
<comment type="subunit">
    <text evidence="13">Component of the ATP synthase complex composed at least of ATP5F1A/subunit alpha, ATP5F1B/subunit beta, ATP5MC1/subunit c (homooctomer), MT-ATP6/subunit a, MT-ATP8/subunit 8, ATP5ME/subunit e, ATP5MF/subunit f, ATP5MG/subunit g, ATP5MK/subunit k, ATP5MJ/subunit j, ATP5F1C/subunit gamma, ATP5F1D/subunit delta, ATP5F1E/subunit epsilon, ATP5PF/subunit F6, ATP5PB/subunit b, ATP5PD/subunit d, ATP5PO/subunit OSCP. ATP synthase complex consists of a soluble F(1) head domain (subunits alpha(3) and beta(3)) - the catalytic core - and a membrane F(0) domain - the membrane proton channel (subunits c, a, 8, e, f, g, k and j). These two domains are linked by a central stalk (subunits gamma, delta, and epsilon) rotating inside the F1 region and a stationary peripheral stalk (subunits F6, b, d, and OSCP).</text>
</comment>
<evidence type="ECO:0000256" key="9">
    <source>
        <dbReference type="ARBA" id="ARBA00023128"/>
    </source>
</evidence>
<reference evidence="17" key="3">
    <citation type="journal article" date="2019" name="Mitochondrial DNA Part B Resour">
        <title>The complete mitochondrial genome of Hemigrammus bleheri (Characiformes: Hemigrammus) and phylogenetic studies of Characiformes.</title>
        <authorList>
            <person name="Wang Q."/>
            <person name="Miao Z."/>
            <person name="Chen J."/>
            <person name="Huang Y."/>
            <person name="Meng F."/>
            <person name="Zhu K."/>
            <person name="Liu B."/>
            <person name="Liu Y."/>
        </authorList>
    </citation>
    <scope>NUCLEOTIDE SEQUENCE</scope>
</reference>
<evidence type="ECO:0000313" key="17">
    <source>
        <dbReference type="EMBL" id="QIA91278.1"/>
    </source>
</evidence>
<evidence type="ECO:0000256" key="10">
    <source>
        <dbReference type="ARBA" id="ARBA00023136"/>
    </source>
</evidence>
<evidence type="ECO:0000256" key="1">
    <source>
        <dbReference type="ARBA" id="ARBA00004304"/>
    </source>
</evidence>
<comment type="function">
    <text evidence="12">Subunit 8, of the mitochondrial membrane ATP synthase complex (F(1)F(0) ATP synthase or Complex V) that produces ATP from ADP in the presence of a proton gradient across the membrane which is generated by electron transport complexes of the respiratory chain. ATP synthase complex consist of a soluble F(1) head domain - the catalytic core - and a membrane F(1) domain - the membrane proton channel. These two domains are linked by a central stalk rotating inside the F(1) region and a stationary peripheral stalk. During catalysis, ATP synthesis in the catalytic domain of F(1) is coupled via a rotary mechanism of the central stalk subunits to proton translocation. In vivo, can only synthesize ATP although its ATP hydrolase activity can be activated artificially in vitro. Part of the complex F(0) domain.</text>
</comment>
<feature type="transmembrane region" description="Helical" evidence="15">
    <location>
        <begin position="6"/>
        <end position="24"/>
    </location>
</feature>
<dbReference type="GO" id="GO:0015986">
    <property type="term" value="P:proton motive force-driven ATP synthesis"/>
    <property type="evidence" value="ECO:0007669"/>
    <property type="project" value="InterPro"/>
</dbReference>
<evidence type="ECO:0000256" key="11">
    <source>
        <dbReference type="ARBA" id="ARBA00023310"/>
    </source>
</evidence>
<evidence type="ECO:0000256" key="12">
    <source>
        <dbReference type="ARBA" id="ARBA00053067"/>
    </source>
</evidence>
<evidence type="ECO:0000256" key="14">
    <source>
        <dbReference type="RuleBase" id="RU003661"/>
    </source>
</evidence>
<keyword evidence="4 14" id="KW-0138">CF(0)</keyword>
<evidence type="ECO:0000256" key="8">
    <source>
        <dbReference type="ARBA" id="ARBA00023065"/>
    </source>
</evidence>
<dbReference type="InterPro" id="IPR050635">
    <property type="entry name" value="ATPase_protein_8"/>
</dbReference>
<dbReference type="AlphaFoldDB" id="A0A0K2SET4"/>
<keyword evidence="7 15" id="KW-1133">Transmembrane helix</keyword>
<comment type="similarity">
    <text evidence="2 14">Belongs to the ATPase protein 8 family.</text>
</comment>
<evidence type="ECO:0000256" key="7">
    <source>
        <dbReference type="ARBA" id="ARBA00022989"/>
    </source>
</evidence>
<keyword evidence="8 14" id="KW-0406">Ion transport</keyword>
<dbReference type="EMBL" id="LC074360">
    <property type="protein sequence ID" value="BAS25616.1"/>
    <property type="molecule type" value="Genomic_DNA"/>
</dbReference>
<comment type="subcellular location">
    <subcellularLocation>
        <location evidence="1 14">Mitochondrion membrane</location>
        <topology evidence="1 14">Single-pass membrane protein</topology>
    </subcellularLocation>
</comment>
<dbReference type="PANTHER" id="PTHR39937:SF1">
    <property type="entry name" value="ATP SYNTHASE PROTEIN 8"/>
    <property type="match status" value="1"/>
</dbReference>
<evidence type="ECO:0000256" key="4">
    <source>
        <dbReference type="ARBA" id="ARBA00022547"/>
    </source>
</evidence>
<dbReference type="GO" id="GO:0031966">
    <property type="term" value="C:mitochondrial membrane"/>
    <property type="evidence" value="ECO:0007669"/>
    <property type="project" value="UniProtKB-SubCell"/>
</dbReference>
<sequence>MPQLIVDPWFNILISSWVIFLIIIPPKVMKHYFNNEPKMAKTHDSKTYPWDWLWY</sequence>
<keyword evidence="9 14" id="KW-0496">Mitochondrion</keyword>
<evidence type="ECO:0000313" key="16">
    <source>
        <dbReference type="EMBL" id="BAS25616.1"/>
    </source>
</evidence>
<keyword evidence="10 15" id="KW-0472">Membrane</keyword>
<evidence type="ECO:0000256" key="6">
    <source>
        <dbReference type="ARBA" id="ARBA00022781"/>
    </source>
</evidence>
<dbReference type="PANTHER" id="PTHR39937">
    <property type="entry name" value="ATP SYNTHASE PROTEIN 8"/>
    <property type="match status" value="1"/>
</dbReference>
<keyword evidence="5 14" id="KW-0812">Transmembrane</keyword>
<keyword evidence="11" id="KW-0066">ATP synthesis</keyword>
<geneLocation type="mitochondrion" evidence="16"/>
<organism evidence="16">
    <name type="scientific">Petitella bleheri</name>
    <name type="common">rummy-nose tetra</name>
    <dbReference type="NCBI Taxonomy" id="3359282"/>
    <lineage>
        <taxon>Eukaryota</taxon>
        <taxon>Metazoa</taxon>
        <taxon>Chordata</taxon>
        <taxon>Craniata</taxon>
        <taxon>Vertebrata</taxon>
        <taxon>Euteleostomi</taxon>
        <taxon>Actinopterygii</taxon>
        <taxon>Neopterygii</taxon>
        <taxon>Teleostei</taxon>
        <taxon>Ostariophysi</taxon>
        <taxon>Characiformes</taxon>
        <taxon>Characoidei</taxon>
        <taxon>Acestrorhamphidae</taxon>
        <taxon>Megalamphodinae</taxon>
        <taxon>Petitella</taxon>
    </lineage>
</organism>
<evidence type="ECO:0000256" key="2">
    <source>
        <dbReference type="ARBA" id="ARBA00008892"/>
    </source>
</evidence>